<protein>
    <submittedName>
        <fullName evidence="3">Uncharacterized protein LOC113793279</fullName>
    </submittedName>
</protein>
<gene>
    <name evidence="3" type="primary">LOC113793279</name>
</gene>
<reference evidence="3" key="1">
    <citation type="submission" date="2025-08" db="UniProtKB">
        <authorList>
            <consortium name="RefSeq"/>
        </authorList>
    </citation>
    <scope>IDENTIFICATION</scope>
    <source>
        <strain evidence="3">Airmid</strain>
    </source>
</reference>
<proteinExistence type="predicted"/>
<dbReference type="GeneID" id="113793279"/>
<organism evidence="2 3">
    <name type="scientific">Dermatophagoides pteronyssinus</name>
    <name type="common">European house dust mite</name>
    <dbReference type="NCBI Taxonomy" id="6956"/>
    <lineage>
        <taxon>Eukaryota</taxon>
        <taxon>Metazoa</taxon>
        <taxon>Ecdysozoa</taxon>
        <taxon>Arthropoda</taxon>
        <taxon>Chelicerata</taxon>
        <taxon>Arachnida</taxon>
        <taxon>Acari</taxon>
        <taxon>Acariformes</taxon>
        <taxon>Sarcoptiformes</taxon>
        <taxon>Astigmata</taxon>
        <taxon>Psoroptidia</taxon>
        <taxon>Analgoidea</taxon>
        <taxon>Pyroglyphidae</taxon>
        <taxon>Dermatophagoidinae</taxon>
        <taxon>Dermatophagoides</taxon>
    </lineage>
</organism>
<dbReference type="AlphaFoldDB" id="A0A6P6Y3X1"/>
<feature type="transmembrane region" description="Helical" evidence="1">
    <location>
        <begin position="81"/>
        <end position="100"/>
    </location>
</feature>
<dbReference type="Proteomes" id="UP000515146">
    <property type="component" value="Unplaced"/>
</dbReference>
<accession>A0A6P6Y3X1</accession>
<feature type="transmembrane region" description="Helical" evidence="1">
    <location>
        <begin position="6"/>
        <end position="27"/>
    </location>
</feature>
<keyword evidence="1" id="KW-0472">Membrane</keyword>
<dbReference type="InParanoid" id="A0A6P6Y3X1"/>
<keyword evidence="1" id="KW-1133">Transmembrane helix</keyword>
<dbReference type="RefSeq" id="XP_027199089.1">
    <property type="nucleotide sequence ID" value="XM_027343288.1"/>
</dbReference>
<keyword evidence="1" id="KW-0812">Transmembrane</keyword>
<dbReference type="KEGG" id="dpte:113793279"/>
<keyword evidence="2" id="KW-1185">Reference proteome</keyword>
<name>A0A6P6Y3X1_DERPT</name>
<evidence type="ECO:0000256" key="1">
    <source>
        <dbReference type="SAM" id="Phobius"/>
    </source>
</evidence>
<evidence type="ECO:0000313" key="2">
    <source>
        <dbReference type="Proteomes" id="UP000515146"/>
    </source>
</evidence>
<dbReference type="OrthoDB" id="10371094at2759"/>
<sequence>MISNNYLSFLFVILITYFSLIIPISIASNIKRYSSQSSTPGKYIMVTNGQQQLPFQTQQQAPELIPVTQTSIDSNERAASFMVDPLIIIALIALPTIGMLGLSSLIMPLIPIGIYVVQQFFPTGAGRRRRRRRSLSTTKKDDYNPHHHLFNDELFEWAMRKFQRMMNNEQNISSENKATIDQH</sequence>
<evidence type="ECO:0000313" key="3">
    <source>
        <dbReference type="RefSeq" id="XP_027199089.1"/>
    </source>
</evidence>